<dbReference type="HOGENOM" id="CLU_151190_0_0_3"/>
<accession>Q10ZZ4</accession>
<evidence type="ECO:0000313" key="1">
    <source>
        <dbReference type="EMBL" id="ABG52180.1"/>
    </source>
</evidence>
<dbReference type="InterPro" id="IPR025458">
    <property type="entry name" value="DUF4278"/>
</dbReference>
<dbReference type="OrthoDB" id="517878at2"/>
<name>Q10ZZ4_TRIEI</name>
<gene>
    <name evidence="1" type="ordered locus">Tery_3029</name>
</gene>
<dbReference type="KEGG" id="ter:Tery_3029"/>
<evidence type="ECO:0008006" key="2">
    <source>
        <dbReference type="Google" id="ProtNLM"/>
    </source>
</evidence>
<dbReference type="Pfam" id="PF14105">
    <property type="entry name" value="DUF4278"/>
    <property type="match status" value="1"/>
</dbReference>
<protein>
    <recommendedName>
        <fullName evidence="2">DUF4278 domain-containing protein</fullName>
    </recommendedName>
</protein>
<dbReference type="RefSeq" id="WP_011612533.1">
    <property type="nucleotide sequence ID" value="NC_008312.1"/>
</dbReference>
<sequence>MKLKYRGISYEYNSPVVETVTSVTVGKYLGLDIRFRYAKKASVMEKNYNFTYRVVKYNTQPNTDNVSESEKTRLLGMENERTDMKPSQFIFGKALE</sequence>
<reference evidence="1" key="1">
    <citation type="submission" date="2006-06" db="EMBL/GenBank/DDBJ databases">
        <title>Complete sequence of Trichodesmium erythraeum IMS101.</title>
        <authorList>
            <consortium name="US DOE Joint Genome Institute"/>
            <person name="Copeland A."/>
            <person name="Lucas S."/>
            <person name="Lapidus A."/>
            <person name="Barry K."/>
            <person name="Detter J.C."/>
            <person name="Glavina del Rio T."/>
            <person name="Hammon N."/>
            <person name="Israni S."/>
            <person name="Dalin E."/>
            <person name="Tice H."/>
            <person name="Pitluck S."/>
            <person name="Kiss H."/>
            <person name="Munk A.C."/>
            <person name="Brettin T."/>
            <person name="Bruce D."/>
            <person name="Han C."/>
            <person name="Tapia R."/>
            <person name="Gilna P."/>
            <person name="Schmutz J."/>
            <person name="Larimer F."/>
            <person name="Land M."/>
            <person name="Hauser L."/>
            <person name="Kyrpides N."/>
            <person name="Kim E."/>
            <person name="Richardson P."/>
        </authorList>
    </citation>
    <scope>NUCLEOTIDE SEQUENCE [LARGE SCALE GENOMIC DNA]</scope>
    <source>
        <strain evidence="1">IMS101</strain>
    </source>
</reference>
<organism evidence="1">
    <name type="scientific">Trichodesmium erythraeum (strain IMS101)</name>
    <dbReference type="NCBI Taxonomy" id="203124"/>
    <lineage>
        <taxon>Bacteria</taxon>
        <taxon>Bacillati</taxon>
        <taxon>Cyanobacteriota</taxon>
        <taxon>Cyanophyceae</taxon>
        <taxon>Oscillatoriophycideae</taxon>
        <taxon>Oscillatoriales</taxon>
        <taxon>Microcoleaceae</taxon>
        <taxon>Trichodesmium</taxon>
    </lineage>
</organism>
<proteinExistence type="predicted"/>
<dbReference type="EMBL" id="CP000393">
    <property type="protein sequence ID" value="ABG52180.1"/>
    <property type="molecule type" value="Genomic_DNA"/>
</dbReference>
<dbReference type="AlphaFoldDB" id="Q10ZZ4"/>